<keyword evidence="1" id="KW-1133">Transmembrane helix</keyword>
<evidence type="ECO:0000313" key="3">
    <source>
        <dbReference type="Proteomes" id="UP000598146"/>
    </source>
</evidence>
<dbReference type="EMBL" id="JADQTO010000004">
    <property type="protein sequence ID" value="MBG0561684.1"/>
    <property type="molecule type" value="Genomic_DNA"/>
</dbReference>
<feature type="transmembrane region" description="Helical" evidence="1">
    <location>
        <begin position="62"/>
        <end position="82"/>
    </location>
</feature>
<dbReference type="AlphaFoldDB" id="A0A931C1P0"/>
<sequence length="83" mass="8770">MQALRSSTPRRRSPVLTHLQRPLTRRYRADLFGHDLDPAPAGTGGGEGGQPHRLSAALGANAIFAFAFLLSAVLVGLATVALH</sequence>
<proteinExistence type="predicted"/>
<dbReference type="Proteomes" id="UP000598146">
    <property type="component" value="Unassembled WGS sequence"/>
</dbReference>
<name>A0A931C1P0_9ACTN</name>
<evidence type="ECO:0000256" key="1">
    <source>
        <dbReference type="SAM" id="Phobius"/>
    </source>
</evidence>
<protein>
    <submittedName>
        <fullName evidence="2">Uncharacterized protein</fullName>
    </submittedName>
</protein>
<accession>A0A931C1P0</accession>
<reference evidence="2" key="1">
    <citation type="submission" date="2020-11" db="EMBL/GenBank/DDBJ databases">
        <title>Isolation and identification of active actinomycetes.</title>
        <authorList>
            <person name="Sun X."/>
        </authorList>
    </citation>
    <scope>NUCLEOTIDE SEQUENCE</scope>
    <source>
        <strain evidence="2">NEAU-A11</strain>
    </source>
</reference>
<evidence type="ECO:0000313" key="2">
    <source>
        <dbReference type="EMBL" id="MBG0561684.1"/>
    </source>
</evidence>
<comment type="caution">
    <text evidence="2">The sequence shown here is derived from an EMBL/GenBank/DDBJ whole genome shotgun (WGS) entry which is preliminary data.</text>
</comment>
<keyword evidence="1" id="KW-0812">Transmembrane</keyword>
<organism evidence="2 3">
    <name type="scientific">Actinoplanes aureus</name>
    <dbReference type="NCBI Taxonomy" id="2792083"/>
    <lineage>
        <taxon>Bacteria</taxon>
        <taxon>Bacillati</taxon>
        <taxon>Actinomycetota</taxon>
        <taxon>Actinomycetes</taxon>
        <taxon>Micromonosporales</taxon>
        <taxon>Micromonosporaceae</taxon>
        <taxon>Actinoplanes</taxon>
    </lineage>
</organism>
<keyword evidence="3" id="KW-1185">Reference proteome</keyword>
<keyword evidence="1" id="KW-0472">Membrane</keyword>
<gene>
    <name evidence="2" type="ORF">I4J89_09440</name>
</gene>